<dbReference type="Proteomes" id="UP000011717">
    <property type="component" value="Unassembled WGS sequence"/>
</dbReference>
<organism evidence="1 2">
    <name type="scientific">Pacificimonas flava</name>
    <dbReference type="NCBI Taxonomy" id="1234595"/>
    <lineage>
        <taxon>Bacteria</taxon>
        <taxon>Pseudomonadati</taxon>
        <taxon>Pseudomonadota</taxon>
        <taxon>Alphaproteobacteria</taxon>
        <taxon>Sphingomonadales</taxon>
        <taxon>Sphingosinicellaceae</taxon>
        <taxon>Pacificimonas</taxon>
    </lineage>
</organism>
<name>M2SDC9_9SPHN</name>
<dbReference type="OrthoDB" id="555504at2"/>
<evidence type="ECO:0008006" key="3">
    <source>
        <dbReference type="Google" id="ProtNLM"/>
    </source>
</evidence>
<dbReference type="InterPro" id="IPR021866">
    <property type="entry name" value="SpoIIAA-like"/>
</dbReference>
<dbReference type="EMBL" id="AMRV01000003">
    <property type="protein sequence ID" value="EMD83340.1"/>
    <property type="molecule type" value="Genomic_DNA"/>
</dbReference>
<evidence type="ECO:0000313" key="2">
    <source>
        <dbReference type="Proteomes" id="UP000011717"/>
    </source>
</evidence>
<reference evidence="1 2" key="1">
    <citation type="journal article" date="2013" name="Genome Announc.">
        <title>Draft Genome Sequence of Strain JLT2015T, Belonging to the Family Sphingomonadaceae of the Alphaproteobacteria.</title>
        <authorList>
            <person name="Tang K."/>
            <person name="Liu K."/>
            <person name="Li S."/>
            <person name="Jiao N."/>
        </authorList>
    </citation>
    <scope>NUCLEOTIDE SEQUENCE [LARGE SCALE GENOMIC DNA]</scope>
    <source>
        <strain evidence="1 2">JLT2015</strain>
    </source>
</reference>
<dbReference type="RefSeq" id="WP_008600991.1">
    <property type="nucleotide sequence ID" value="NZ_AMRV01000003.1"/>
</dbReference>
<keyword evidence="2" id="KW-1185">Reference proteome</keyword>
<accession>M2SDC9</accession>
<sequence>MLDVFEKEDYLHLQVSGTLSSGDYDILERAFENLCVREDGRIAMLIELAPDFSGWDPAAAARDLKFDIEHHAEFGRIAIIGDKTWEEWGVKLTNPFFPAAEMRFFEVHQHEAARVWVGL</sequence>
<dbReference type="Gene3D" id="3.40.50.10600">
    <property type="entry name" value="SpoIIaa-like domains"/>
    <property type="match status" value="1"/>
</dbReference>
<gene>
    <name evidence="1" type="ORF">C725_1241</name>
</gene>
<protein>
    <recommendedName>
        <fullName evidence="3">STAS/SEC14 domain-containing protein</fullName>
    </recommendedName>
</protein>
<dbReference type="Pfam" id="PF11964">
    <property type="entry name" value="SpoIIAA-like"/>
    <property type="match status" value="1"/>
</dbReference>
<proteinExistence type="predicted"/>
<dbReference type="AlphaFoldDB" id="M2SDC9"/>
<evidence type="ECO:0000313" key="1">
    <source>
        <dbReference type="EMBL" id="EMD83340.1"/>
    </source>
</evidence>
<dbReference type="SUPFAM" id="SSF52091">
    <property type="entry name" value="SpoIIaa-like"/>
    <property type="match status" value="1"/>
</dbReference>
<comment type="caution">
    <text evidence="1">The sequence shown here is derived from an EMBL/GenBank/DDBJ whole genome shotgun (WGS) entry which is preliminary data.</text>
</comment>
<dbReference type="InterPro" id="IPR038396">
    <property type="entry name" value="SpoIIAA-like_sf"/>
</dbReference>
<dbReference type="InterPro" id="IPR036513">
    <property type="entry name" value="STAS_dom_sf"/>
</dbReference>